<accession>A0A7M5VB00</accession>
<evidence type="ECO:0000313" key="2">
    <source>
        <dbReference type="EnsemblMetazoa" id="CLYHEMP007181.2"/>
    </source>
</evidence>
<feature type="region of interest" description="Disordered" evidence="1">
    <location>
        <begin position="645"/>
        <end position="672"/>
    </location>
</feature>
<feature type="region of interest" description="Disordered" evidence="1">
    <location>
        <begin position="253"/>
        <end position="297"/>
    </location>
</feature>
<feature type="compositionally biased region" description="Basic residues" evidence="1">
    <location>
        <begin position="195"/>
        <end position="205"/>
    </location>
</feature>
<reference evidence="2" key="1">
    <citation type="submission" date="2021-01" db="UniProtKB">
        <authorList>
            <consortium name="EnsemblMetazoa"/>
        </authorList>
    </citation>
    <scope>IDENTIFICATION</scope>
</reference>
<evidence type="ECO:0000256" key="1">
    <source>
        <dbReference type="SAM" id="MobiDB-lite"/>
    </source>
</evidence>
<evidence type="ECO:0000313" key="3">
    <source>
        <dbReference type="Proteomes" id="UP000594262"/>
    </source>
</evidence>
<feature type="region of interest" description="Disordered" evidence="1">
    <location>
        <begin position="445"/>
        <end position="482"/>
    </location>
</feature>
<keyword evidence="3" id="KW-1185">Reference proteome</keyword>
<organism evidence="2 3">
    <name type="scientific">Clytia hemisphaerica</name>
    <dbReference type="NCBI Taxonomy" id="252671"/>
    <lineage>
        <taxon>Eukaryota</taxon>
        <taxon>Metazoa</taxon>
        <taxon>Cnidaria</taxon>
        <taxon>Hydrozoa</taxon>
        <taxon>Hydroidolina</taxon>
        <taxon>Leptothecata</taxon>
        <taxon>Obeliida</taxon>
        <taxon>Clytiidae</taxon>
        <taxon>Clytia</taxon>
    </lineage>
</organism>
<feature type="region of interest" description="Disordered" evidence="1">
    <location>
        <begin position="181"/>
        <end position="221"/>
    </location>
</feature>
<feature type="region of interest" description="Disordered" evidence="1">
    <location>
        <begin position="331"/>
        <end position="414"/>
    </location>
</feature>
<dbReference type="OrthoDB" id="5956899at2759"/>
<dbReference type="GeneID" id="136801889"/>
<dbReference type="EnsemblMetazoa" id="CLYHEMT007181.2">
    <property type="protein sequence ID" value="CLYHEMP007181.2"/>
    <property type="gene ID" value="CLYHEMG007181"/>
</dbReference>
<sequence length="789" mass="91432">MRGPNQQKRLGAVDINIPNILVHEDGIFKALLTTTCKQQPLPCQPDGEIFTEPSEGKVLTDKWQLSGERNQIFHNDQNGTFKIELTKQLVGQPILLHATLLRYDEAKVVPQVSDGFVVHSQGTVQIYPRKKLFDSDKTIVGAKHSIKLKLSSNLENEMVRVASGWLELFVDVSIFQEAKEQAPKTKSSQVERQEKKRVKKKKSRSPSKGEKEEDNTFELSSMEVSEVRKMIHSDPVNESNQRQPTPVVVKEFIRDKNQIGRNKKDTFEHVSKKKDQITSSKEDDKKSHHKQDKNEKTIKINRKVEDVVNKEVESSQRGDEEEEVFEAPRIYFPVSNKPSPSKQQTDLNKKQAFKHSPLFTRKPLPVRVLRGNVKQKGDLIEEEEEENEPPYPLMRDESPVMPPPTNKLDNDVTRIDSPATGMVKEESHFNLPGLNAVRELLPKYHSLSTNEEEQRNRKARKYSVEPHVPIKEPPSKDSGDEFDQQFRDTRQQTYLNPNLDVMITYQWKEIERLKDCCNKMADDIRQQRQEILKLGHEKSQLSHQLAVARTEGINEDTNSVVGQLRSQLIMESKEKIELQERVNNLQNEIIQKNEVEEKYLQLQTAHEEQQKTLHDLQIKNAEVNRMKLNIQKQEKIIQLLEQENGQMARTGKPNKQSEKNSNSSKSRDQEKSVAMVTENIQQIDDQLKMVRELEEAHHTIAMLKDHLERVEREQHYSNVKSFYERKSLPYGYGNQRPSIMAANSMQGRFHQSPYTQHNWRNEQRDSNSLQRYSYNFGKRIGGGGGKYQH</sequence>
<name>A0A7M5VB00_9CNID</name>
<dbReference type="RefSeq" id="XP_066914663.1">
    <property type="nucleotide sequence ID" value="XM_067058562.1"/>
</dbReference>
<feature type="compositionally biased region" description="Basic and acidic residues" evidence="1">
    <location>
        <begin position="452"/>
        <end position="482"/>
    </location>
</feature>
<feature type="compositionally biased region" description="Basic and acidic residues" evidence="1">
    <location>
        <begin position="181"/>
        <end position="194"/>
    </location>
</feature>
<protein>
    <submittedName>
        <fullName evidence="2">Uncharacterized protein</fullName>
    </submittedName>
</protein>
<dbReference type="AlphaFoldDB" id="A0A7M5VB00"/>
<feature type="compositionally biased region" description="Polar residues" evidence="1">
    <location>
        <begin position="336"/>
        <end position="346"/>
    </location>
</feature>
<proteinExistence type="predicted"/>
<dbReference type="Proteomes" id="UP000594262">
    <property type="component" value="Unplaced"/>
</dbReference>